<proteinExistence type="predicted"/>
<accession>A0ABS1MGN7</accession>
<keyword evidence="1" id="KW-0732">Signal</keyword>
<dbReference type="Proteomes" id="UP000602198">
    <property type="component" value="Unassembled WGS sequence"/>
</dbReference>
<dbReference type="RefSeq" id="WP_201957649.1">
    <property type="nucleotide sequence ID" value="NZ_JAERRJ010000020.1"/>
</dbReference>
<feature type="chain" id="PRO_5046935934" description="Chitin-binding type-2 domain-containing protein" evidence="1">
    <location>
        <begin position="31"/>
        <end position="96"/>
    </location>
</feature>
<evidence type="ECO:0000313" key="3">
    <source>
        <dbReference type="Proteomes" id="UP000602198"/>
    </source>
</evidence>
<comment type="caution">
    <text evidence="2">The sequence shown here is derived from an EMBL/GenBank/DDBJ whole genome shotgun (WGS) entry which is preliminary data.</text>
</comment>
<gene>
    <name evidence="2" type="ORF">JK358_36055</name>
</gene>
<reference evidence="2 3" key="1">
    <citation type="submission" date="2021-01" db="EMBL/GenBank/DDBJ databases">
        <title>WGS of actinomycetes isolated from Thailand.</title>
        <authorList>
            <person name="Thawai C."/>
        </authorList>
    </citation>
    <scope>NUCLEOTIDE SEQUENCE [LARGE SCALE GENOMIC DNA]</scope>
    <source>
        <strain evidence="2 3">LPG 2</strain>
    </source>
</reference>
<evidence type="ECO:0000256" key="1">
    <source>
        <dbReference type="SAM" id="SignalP"/>
    </source>
</evidence>
<dbReference type="EMBL" id="JAERRJ010000020">
    <property type="protein sequence ID" value="MBL1079831.1"/>
    <property type="molecule type" value="Genomic_DNA"/>
</dbReference>
<name>A0ABS1MGN7_9NOCA</name>
<keyword evidence="3" id="KW-1185">Reference proteome</keyword>
<evidence type="ECO:0000313" key="2">
    <source>
        <dbReference type="EMBL" id="MBL1079831.1"/>
    </source>
</evidence>
<feature type="signal peptide" evidence="1">
    <location>
        <begin position="1"/>
        <end position="30"/>
    </location>
</feature>
<evidence type="ECO:0008006" key="4">
    <source>
        <dbReference type="Google" id="ProtNLM"/>
    </source>
</evidence>
<organism evidence="2 3">
    <name type="scientific">Nocardia acididurans</name>
    <dbReference type="NCBI Taxonomy" id="2802282"/>
    <lineage>
        <taxon>Bacteria</taxon>
        <taxon>Bacillati</taxon>
        <taxon>Actinomycetota</taxon>
        <taxon>Actinomycetes</taxon>
        <taxon>Mycobacteriales</taxon>
        <taxon>Nocardiaceae</taxon>
        <taxon>Nocardia</taxon>
    </lineage>
</organism>
<sequence length="96" mass="10265">MSVKTALSSLAVLSALAGFSMLGGPAAAHAEAPSGLCTPGSFALDPDDDTMLYRCDIGMWMGSKCPDNEYAMEMTPTEFHCMARPDEKQEKATTQR</sequence>
<protein>
    <recommendedName>
        <fullName evidence="4">Chitin-binding type-2 domain-containing protein</fullName>
    </recommendedName>
</protein>